<evidence type="ECO:0000313" key="2">
    <source>
        <dbReference type="Proteomes" id="UP001596270"/>
    </source>
</evidence>
<evidence type="ECO:0008006" key="3">
    <source>
        <dbReference type="Google" id="ProtNLM"/>
    </source>
</evidence>
<protein>
    <recommendedName>
        <fullName evidence="3">Transmembrane protein</fullName>
    </recommendedName>
</protein>
<sequence length="190" mass="19886">MPRPISKPLFEFLASSAVLWVLTACSPALNWRDVRPENTGLSLLLPCKPDKAQRTVPLGGKPTELSMLGCDAAGATFAVAVADMGDASQVAGVLAQWQNLTLANMKAPLVGASPVPATGATEILPLKLAGAALQPPPVLLKARGQRADGTAVTGHAAYFARGSQVFQVVLYADKVTPEVSETFFSSLKFE</sequence>
<dbReference type="PROSITE" id="PS51257">
    <property type="entry name" value="PROKAR_LIPOPROTEIN"/>
    <property type="match status" value="1"/>
</dbReference>
<dbReference type="RefSeq" id="WP_371439296.1">
    <property type="nucleotide sequence ID" value="NZ_JBHSRS010000080.1"/>
</dbReference>
<comment type="caution">
    <text evidence="1">The sequence shown here is derived from an EMBL/GenBank/DDBJ whole genome shotgun (WGS) entry which is preliminary data.</text>
</comment>
<reference evidence="2" key="1">
    <citation type="journal article" date="2019" name="Int. J. Syst. Evol. Microbiol.">
        <title>The Global Catalogue of Microorganisms (GCM) 10K type strain sequencing project: providing services to taxonomists for standard genome sequencing and annotation.</title>
        <authorList>
            <consortium name="The Broad Institute Genomics Platform"/>
            <consortium name="The Broad Institute Genome Sequencing Center for Infectious Disease"/>
            <person name="Wu L."/>
            <person name="Ma J."/>
        </authorList>
    </citation>
    <scope>NUCLEOTIDE SEQUENCE [LARGE SCALE GENOMIC DNA]</scope>
    <source>
        <strain evidence="2">CCUG 39402</strain>
    </source>
</reference>
<keyword evidence="2" id="KW-1185">Reference proteome</keyword>
<dbReference type="Proteomes" id="UP001596270">
    <property type="component" value="Unassembled WGS sequence"/>
</dbReference>
<accession>A0ABW1U183</accession>
<evidence type="ECO:0000313" key="1">
    <source>
        <dbReference type="EMBL" id="MFC6282743.1"/>
    </source>
</evidence>
<name>A0ABW1U183_9BURK</name>
<dbReference type="EMBL" id="JBHSRS010000080">
    <property type="protein sequence ID" value="MFC6282743.1"/>
    <property type="molecule type" value="Genomic_DNA"/>
</dbReference>
<gene>
    <name evidence="1" type="ORF">ACFQND_16065</name>
</gene>
<organism evidence="1 2">
    <name type="scientific">Polaromonas aquatica</name>
    <dbReference type="NCBI Taxonomy" id="332657"/>
    <lineage>
        <taxon>Bacteria</taxon>
        <taxon>Pseudomonadati</taxon>
        <taxon>Pseudomonadota</taxon>
        <taxon>Betaproteobacteria</taxon>
        <taxon>Burkholderiales</taxon>
        <taxon>Comamonadaceae</taxon>
        <taxon>Polaromonas</taxon>
    </lineage>
</organism>
<proteinExistence type="predicted"/>